<name>A0A3N4JZE9_9PEZI</name>
<feature type="compositionally biased region" description="Polar residues" evidence="1">
    <location>
        <begin position="40"/>
        <end position="60"/>
    </location>
</feature>
<proteinExistence type="predicted"/>
<protein>
    <submittedName>
        <fullName evidence="2">Uncharacterized protein</fullName>
    </submittedName>
</protein>
<keyword evidence="3" id="KW-1185">Reference proteome</keyword>
<evidence type="ECO:0000313" key="2">
    <source>
        <dbReference type="EMBL" id="RPA99064.1"/>
    </source>
</evidence>
<accession>A0A3N4JZE9</accession>
<feature type="region of interest" description="Disordered" evidence="1">
    <location>
        <begin position="1"/>
        <end position="60"/>
    </location>
</feature>
<evidence type="ECO:0000313" key="3">
    <source>
        <dbReference type="Proteomes" id="UP000276215"/>
    </source>
</evidence>
<sequence>MPPRIPRYHSKPRQPQNEESRNPNSAEMAESGEQREEEAGSQSSMIENTPPANVPQNPQLLNPIETNFRFAQAAHPEPAELACVPEKRPASMGLFQRIKKSVHRMFKNLRRTDPDVEGLMEMSFLAPGTRAQPVDEAVLPPAETLHAGRPLYAGDIGTQDRVLSETFRRHDAAILRVWAG</sequence>
<dbReference type="Proteomes" id="UP000276215">
    <property type="component" value="Unassembled WGS sequence"/>
</dbReference>
<dbReference type="AlphaFoldDB" id="A0A3N4JZE9"/>
<dbReference type="EMBL" id="ML120390">
    <property type="protein sequence ID" value="RPA99064.1"/>
    <property type="molecule type" value="Genomic_DNA"/>
</dbReference>
<organism evidence="2 3">
    <name type="scientific">Choiromyces venosus 120613-1</name>
    <dbReference type="NCBI Taxonomy" id="1336337"/>
    <lineage>
        <taxon>Eukaryota</taxon>
        <taxon>Fungi</taxon>
        <taxon>Dikarya</taxon>
        <taxon>Ascomycota</taxon>
        <taxon>Pezizomycotina</taxon>
        <taxon>Pezizomycetes</taxon>
        <taxon>Pezizales</taxon>
        <taxon>Tuberaceae</taxon>
        <taxon>Choiromyces</taxon>
    </lineage>
</organism>
<reference evidence="2 3" key="1">
    <citation type="journal article" date="2018" name="Nat. Ecol. Evol.">
        <title>Pezizomycetes genomes reveal the molecular basis of ectomycorrhizal truffle lifestyle.</title>
        <authorList>
            <person name="Murat C."/>
            <person name="Payen T."/>
            <person name="Noel B."/>
            <person name="Kuo A."/>
            <person name="Morin E."/>
            <person name="Chen J."/>
            <person name="Kohler A."/>
            <person name="Krizsan K."/>
            <person name="Balestrini R."/>
            <person name="Da Silva C."/>
            <person name="Montanini B."/>
            <person name="Hainaut M."/>
            <person name="Levati E."/>
            <person name="Barry K.W."/>
            <person name="Belfiori B."/>
            <person name="Cichocki N."/>
            <person name="Clum A."/>
            <person name="Dockter R.B."/>
            <person name="Fauchery L."/>
            <person name="Guy J."/>
            <person name="Iotti M."/>
            <person name="Le Tacon F."/>
            <person name="Lindquist E.A."/>
            <person name="Lipzen A."/>
            <person name="Malagnac F."/>
            <person name="Mello A."/>
            <person name="Molinier V."/>
            <person name="Miyauchi S."/>
            <person name="Poulain J."/>
            <person name="Riccioni C."/>
            <person name="Rubini A."/>
            <person name="Sitrit Y."/>
            <person name="Splivallo R."/>
            <person name="Traeger S."/>
            <person name="Wang M."/>
            <person name="Zifcakova L."/>
            <person name="Wipf D."/>
            <person name="Zambonelli A."/>
            <person name="Paolocci F."/>
            <person name="Nowrousian M."/>
            <person name="Ottonello S."/>
            <person name="Baldrian P."/>
            <person name="Spatafora J.W."/>
            <person name="Henrissat B."/>
            <person name="Nagy L.G."/>
            <person name="Aury J.M."/>
            <person name="Wincker P."/>
            <person name="Grigoriev I.V."/>
            <person name="Bonfante P."/>
            <person name="Martin F.M."/>
        </authorList>
    </citation>
    <scope>NUCLEOTIDE SEQUENCE [LARGE SCALE GENOMIC DNA]</scope>
    <source>
        <strain evidence="2 3">120613-1</strain>
    </source>
</reference>
<gene>
    <name evidence="2" type="ORF">L873DRAFT_1807275</name>
</gene>
<feature type="compositionally biased region" description="Basic residues" evidence="1">
    <location>
        <begin position="1"/>
        <end position="12"/>
    </location>
</feature>
<evidence type="ECO:0000256" key="1">
    <source>
        <dbReference type="SAM" id="MobiDB-lite"/>
    </source>
</evidence>